<dbReference type="EMBL" id="CAJPVJ010004850">
    <property type="protein sequence ID" value="CAG2168983.1"/>
    <property type="molecule type" value="Genomic_DNA"/>
</dbReference>
<dbReference type="GO" id="GO:0006099">
    <property type="term" value="P:tricarboxylic acid cycle"/>
    <property type="evidence" value="ECO:0007669"/>
    <property type="project" value="TreeGrafter"/>
</dbReference>
<proteinExistence type="inferred from homology"/>
<dbReference type="Proteomes" id="UP000728032">
    <property type="component" value="Unassembled WGS sequence"/>
</dbReference>
<accession>A0A7R9M1B8</accession>
<feature type="non-terminal residue" evidence="9">
    <location>
        <position position="1"/>
    </location>
</feature>
<dbReference type="Pfam" id="PF16078">
    <property type="entry name" value="2-oxogl_dehyd_N"/>
    <property type="match status" value="1"/>
</dbReference>
<protein>
    <recommendedName>
        <fullName evidence="6">2-oxoglutarate dehydrogenase, mitochondrial</fullName>
    </recommendedName>
    <alternativeName>
        <fullName evidence="7">2-oxoglutarate dehydrogenase complex component E1</fullName>
    </alternativeName>
</protein>
<gene>
    <name evidence="9" type="ORF">ONB1V03_LOCUS8467</name>
</gene>
<dbReference type="OrthoDB" id="6515403at2759"/>
<dbReference type="Gene3D" id="1.10.287.1150">
    <property type="entry name" value="TPP helical domain"/>
    <property type="match status" value="1"/>
</dbReference>
<dbReference type="EMBL" id="OC919675">
    <property type="protein sequence ID" value="CAD7651758.1"/>
    <property type="molecule type" value="Genomic_DNA"/>
</dbReference>
<reference evidence="9" key="1">
    <citation type="submission" date="2020-11" db="EMBL/GenBank/DDBJ databases">
        <authorList>
            <person name="Tran Van P."/>
        </authorList>
    </citation>
    <scope>NUCLEOTIDE SEQUENCE</scope>
</reference>
<keyword evidence="4" id="KW-0786">Thiamine pyrophosphate</keyword>
<keyword evidence="3" id="KW-0560">Oxidoreductase</keyword>
<comment type="cofactor">
    <cofactor evidence="1">
        <name>thiamine diphosphate</name>
        <dbReference type="ChEBI" id="CHEBI:58937"/>
    </cofactor>
</comment>
<evidence type="ECO:0000256" key="3">
    <source>
        <dbReference type="ARBA" id="ARBA00023002"/>
    </source>
</evidence>
<dbReference type="PANTHER" id="PTHR23152">
    <property type="entry name" value="2-OXOGLUTARATE DEHYDROGENASE"/>
    <property type="match status" value="1"/>
</dbReference>
<dbReference type="PANTHER" id="PTHR23152:SF4">
    <property type="entry name" value="2-OXOADIPATE DEHYDROGENASE COMPLEX COMPONENT E1"/>
    <property type="match status" value="1"/>
</dbReference>
<evidence type="ECO:0000256" key="2">
    <source>
        <dbReference type="ARBA" id="ARBA00006936"/>
    </source>
</evidence>
<evidence type="ECO:0000256" key="1">
    <source>
        <dbReference type="ARBA" id="ARBA00001964"/>
    </source>
</evidence>
<dbReference type="GO" id="GO:0004591">
    <property type="term" value="F:oxoglutarate dehydrogenase (succinyl-transferring) activity"/>
    <property type="evidence" value="ECO:0007669"/>
    <property type="project" value="TreeGrafter"/>
</dbReference>
<comment type="function">
    <text evidence="5">The 2-oxoglutarate dehydrogenase complex catalyzes the overall conversion of 2-oxoglutarate to succinyl-CoA and CO(2). It contains multiple copies of three enzymatic components: 2-oxoglutarate dehydrogenase (E1), dihydrolipoamide succinyltransferase (E2) and lipoamide dehydrogenase (E3).</text>
</comment>
<evidence type="ECO:0000256" key="4">
    <source>
        <dbReference type="ARBA" id="ARBA00023052"/>
    </source>
</evidence>
<dbReference type="AlphaFoldDB" id="A0A7R9M1B8"/>
<name>A0A7R9M1B8_9ACAR</name>
<dbReference type="GO" id="GO:0005739">
    <property type="term" value="C:mitochondrion"/>
    <property type="evidence" value="ECO:0007669"/>
    <property type="project" value="TreeGrafter"/>
</dbReference>
<evidence type="ECO:0000256" key="7">
    <source>
        <dbReference type="ARBA" id="ARBA00042984"/>
    </source>
</evidence>
<organism evidence="9">
    <name type="scientific">Oppiella nova</name>
    <dbReference type="NCBI Taxonomy" id="334625"/>
    <lineage>
        <taxon>Eukaryota</taxon>
        <taxon>Metazoa</taxon>
        <taxon>Ecdysozoa</taxon>
        <taxon>Arthropoda</taxon>
        <taxon>Chelicerata</taxon>
        <taxon>Arachnida</taxon>
        <taxon>Acari</taxon>
        <taxon>Acariformes</taxon>
        <taxon>Sarcoptiformes</taxon>
        <taxon>Oribatida</taxon>
        <taxon>Brachypylina</taxon>
        <taxon>Oppioidea</taxon>
        <taxon>Oppiidae</taxon>
        <taxon>Oppiella</taxon>
    </lineage>
</organism>
<evidence type="ECO:0000313" key="9">
    <source>
        <dbReference type="EMBL" id="CAD7651758.1"/>
    </source>
</evidence>
<evidence type="ECO:0000259" key="8">
    <source>
        <dbReference type="Pfam" id="PF16078"/>
    </source>
</evidence>
<feature type="domain" description="2-oxoglutarate dehydrogenase E1 component N-terminal" evidence="8">
    <location>
        <begin position="52"/>
        <end position="90"/>
    </location>
</feature>
<evidence type="ECO:0000256" key="6">
    <source>
        <dbReference type="ARBA" id="ARBA00040267"/>
    </source>
</evidence>
<dbReference type="GO" id="GO:0030976">
    <property type="term" value="F:thiamine pyrophosphate binding"/>
    <property type="evidence" value="ECO:0007669"/>
    <property type="project" value="InterPro"/>
</dbReference>
<evidence type="ECO:0000256" key="5">
    <source>
        <dbReference type="ARBA" id="ARBA00037426"/>
    </source>
</evidence>
<dbReference type="GO" id="GO:0045252">
    <property type="term" value="C:oxoglutarate dehydrogenase complex"/>
    <property type="evidence" value="ECO:0007669"/>
    <property type="project" value="TreeGrafter"/>
</dbReference>
<evidence type="ECO:0000313" key="10">
    <source>
        <dbReference type="Proteomes" id="UP000728032"/>
    </source>
</evidence>
<dbReference type="InterPro" id="IPR032106">
    <property type="entry name" value="2-oxogl_dehyd_N"/>
</dbReference>
<keyword evidence="10" id="KW-1185">Reference proteome</keyword>
<comment type="similarity">
    <text evidence="2">Belongs to the alpha-ketoglutarate dehydrogenase family.</text>
</comment>
<dbReference type="InterPro" id="IPR011603">
    <property type="entry name" value="2oxoglutarate_DH_E1"/>
</dbReference>
<sequence length="179" mass="19008">MQRVTNCLIKSHLKLGASVGYGLNGRIVSTVGTTAPNGQPFRVFTARAAQEPFLNGSSSIYVEEMYKSWQKDPNTVHKSWDAFFKSATAGVQPGFAYTSPPSLASGGSTLPAIDITSTTALSPQSDVSAVGHRDIDDHLSVQAIIRSYQVRGHLVAKLDPLSITSANIHSPLHSGTPSS</sequence>